<reference evidence="5 6" key="1">
    <citation type="submission" date="2020-12" db="EMBL/GenBank/DDBJ databases">
        <title>FDA dAtabase for Regulatory Grade micrObial Sequences (FDA-ARGOS): Supporting development and validation of Infectious Disease Dx tests.</title>
        <authorList>
            <person name="Sproer C."/>
            <person name="Gronow S."/>
            <person name="Severitt S."/>
            <person name="Schroder I."/>
            <person name="Tallon L."/>
            <person name="Sadzewicz L."/>
            <person name="Zhao X."/>
            <person name="Boylan J."/>
            <person name="Ott S."/>
            <person name="Bowen H."/>
            <person name="Vavikolanu K."/>
            <person name="Mehta A."/>
            <person name="Aluvathingal J."/>
            <person name="Nadendla S."/>
            <person name="Lowell S."/>
            <person name="Myers T."/>
            <person name="Yan Y."/>
            <person name="Sichtig H."/>
        </authorList>
    </citation>
    <scope>NUCLEOTIDE SEQUENCE [LARGE SCALE GENOMIC DNA]</scope>
    <source>
        <strain evidence="5 6">FDAARGOS_990</strain>
    </source>
</reference>
<keyword evidence="3" id="KW-0326">Glycosidase</keyword>
<accession>A0A7T4DJL9</accession>
<dbReference type="SUPFAM" id="SSF51445">
    <property type="entry name" value="(Trans)glycosidases"/>
    <property type="match status" value="1"/>
</dbReference>
<evidence type="ECO:0000313" key="6">
    <source>
        <dbReference type="Proteomes" id="UP000595374"/>
    </source>
</evidence>
<dbReference type="AlphaFoldDB" id="A0A7T4DJL9"/>
<keyword evidence="4" id="KW-0472">Membrane</keyword>
<dbReference type="Proteomes" id="UP000595374">
    <property type="component" value="Chromosome"/>
</dbReference>
<proteinExistence type="inferred from homology"/>
<keyword evidence="4" id="KW-1133">Transmembrane helix</keyword>
<organism evidence="5 6">
    <name type="scientific">Brevibacterium casei</name>
    <dbReference type="NCBI Taxonomy" id="33889"/>
    <lineage>
        <taxon>Bacteria</taxon>
        <taxon>Bacillati</taxon>
        <taxon>Actinomycetota</taxon>
        <taxon>Actinomycetes</taxon>
        <taxon>Micrococcales</taxon>
        <taxon>Brevibacteriaceae</taxon>
        <taxon>Brevibacterium</taxon>
    </lineage>
</organism>
<dbReference type="Pfam" id="PF01183">
    <property type="entry name" value="Glyco_hydro_25"/>
    <property type="match status" value="1"/>
</dbReference>
<evidence type="ECO:0000256" key="3">
    <source>
        <dbReference type="ARBA" id="ARBA00023295"/>
    </source>
</evidence>
<keyword evidence="4" id="KW-0812">Transmembrane</keyword>
<protein>
    <submittedName>
        <fullName evidence="5">Lysozyme M1 (1,4-beta-N-acetylmuramidase)</fullName>
    </submittedName>
</protein>
<name>A0A7T4DJL9_9MICO</name>
<gene>
    <name evidence="5" type="ORF">I6H47_03095</name>
</gene>
<dbReference type="PANTHER" id="PTHR34135:SF2">
    <property type="entry name" value="LYSOZYME"/>
    <property type="match status" value="1"/>
</dbReference>
<dbReference type="GO" id="GO:0003796">
    <property type="term" value="F:lysozyme activity"/>
    <property type="evidence" value="ECO:0007669"/>
    <property type="project" value="InterPro"/>
</dbReference>
<dbReference type="Gene3D" id="3.20.20.80">
    <property type="entry name" value="Glycosidases"/>
    <property type="match status" value="1"/>
</dbReference>
<dbReference type="GO" id="GO:0009253">
    <property type="term" value="P:peptidoglycan catabolic process"/>
    <property type="evidence" value="ECO:0007669"/>
    <property type="project" value="InterPro"/>
</dbReference>
<evidence type="ECO:0000256" key="4">
    <source>
        <dbReference type="SAM" id="Phobius"/>
    </source>
</evidence>
<feature type="transmembrane region" description="Helical" evidence="4">
    <location>
        <begin position="16"/>
        <end position="37"/>
    </location>
</feature>
<comment type="similarity">
    <text evidence="1">Belongs to the glycosyl hydrolase 25 family.</text>
</comment>
<dbReference type="SMART" id="SM00641">
    <property type="entry name" value="Glyco_25"/>
    <property type="match status" value="1"/>
</dbReference>
<dbReference type="GO" id="GO:0016052">
    <property type="term" value="P:carbohydrate catabolic process"/>
    <property type="evidence" value="ECO:0007669"/>
    <property type="project" value="TreeGrafter"/>
</dbReference>
<dbReference type="InterPro" id="IPR002053">
    <property type="entry name" value="Glyco_hydro_25"/>
</dbReference>
<sequence>MTAPRRDRAPRWRRPLPLTAIAVVVAVLAVAVWWFAWVPNTRPALEPGEVHAIDVSNHQGVIDWRAVASDDIAAAMIKATEGNDYVDPRFTANWTDSATAGVRRGAYHFFTLCSPGAEQAENFLAAAPPEPEALAPAIDLELIGACEERPPQHEVDAELEDFRRIVEDAWGRELLVYARGSFTSDYSIGTLADRPQWVTNFFVRPGGEWTMWQVHYFANVAGIDGQVDLDVLRVTEQAHAPQSSQASQASG</sequence>
<dbReference type="GO" id="GO:0016998">
    <property type="term" value="P:cell wall macromolecule catabolic process"/>
    <property type="evidence" value="ECO:0007669"/>
    <property type="project" value="InterPro"/>
</dbReference>
<dbReference type="RefSeq" id="WP_198500012.1">
    <property type="nucleotide sequence ID" value="NZ_CP065989.1"/>
</dbReference>
<dbReference type="InterPro" id="IPR018077">
    <property type="entry name" value="Glyco_hydro_fam25_subgr"/>
</dbReference>
<evidence type="ECO:0000256" key="2">
    <source>
        <dbReference type="ARBA" id="ARBA00022801"/>
    </source>
</evidence>
<dbReference type="PROSITE" id="PS51904">
    <property type="entry name" value="GLYCOSYL_HYDROL_F25_2"/>
    <property type="match status" value="1"/>
</dbReference>
<keyword evidence="2" id="KW-0378">Hydrolase</keyword>
<dbReference type="PANTHER" id="PTHR34135">
    <property type="entry name" value="LYSOZYME"/>
    <property type="match status" value="1"/>
</dbReference>
<dbReference type="InterPro" id="IPR017853">
    <property type="entry name" value="GH"/>
</dbReference>
<evidence type="ECO:0000256" key="1">
    <source>
        <dbReference type="ARBA" id="ARBA00010646"/>
    </source>
</evidence>
<evidence type="ECO:0000313" key="5">
    <source>
        <dbReference type="EMBL" id="QQB14978.1"/>
    </source>
</evidence>
<dbReference type="EMBL" id="CP065989">
    <property type="protein sequence ID" value="QQB14978.1"/>
    <property type="molecule type" value="Genomic_DNA"/>
</dbReference>